<evidence type="ECO:0000259" key="9">
    <source>
        <dbReference type="PROSITE" id="PS50255"/>
    </source>
</evidence>
<evidence type="ECO:0000256" key="3">
    <source>
        <dbReference type="ARBA" id="ARBA00022692"/>
    </source>
</evidence>
<keyword evidence="3 8" id="KW-0812">Transmembrane</keyword>
<dbReference type="InterPro" id="IPR001199">
    <property type="entry name" value="Cyt_B5-like_heme/steroid-bd"/>
</dbReference>
<keyword evidence="5" id="KW-0560">Oxidoreductase</keyword>
<dbReference type="GO" id="GO:0016717">
    <property type="term" value="F:oxidoreductase activity, acting on paired donors, with oxidation of a pair of donors resulting in the reduction of molecular oxygen to two molecules of water"/>
    <property type="evidence" value="ECO:0007669"/>
    <property type="project" value="TreeGrafter"/>
</dbReference>
<evidence type="ECO:0000256" key="8">
    <source>
        <dbReference type="SAM" id="Phobius"/>
    </source>
</evidence>
<dbReference type="EMBL" id="HBHZ01005736">
    <property type="protein sequence ID" value="CAE0191335.1"/>
    <property type="molecule type" value="Transcribed_RNA"/>
</dbReference>
<dbReference type="InterPro" id="IPR005804">
    <property type="entry name" value="FA_desaturase_dom"/>
</dbReference>
<organism evidence="10">
    <name type="scientific">Chloropicon roscoffensis</name>
    <dbReference type="NCBI Taxonomy" id="1461544"/>
    <lineage>
        <taxon>Eukaryota</taxon>
        <taxon>Viridiplantae</taxon>
        <taxon>Chlorophyta</taxon>
        <taxon>Chloropicophyceae</taxon>
        <taxon>Chloropicales</taxon>
        <taxon>Chloropicaceae</taxon>
        <taxon>Chloropicon</taxon>
    </lineage>
</organism>
<dbReference type="GO" id="GO:0016020">
    <property type="term" value="C:membrane"/>
    <property type="evidence" value="ECO:0007669"/>
    <property type="project" value="UniProtKB-SubCell"/>
</dbReference>
<dbReference type="InterPro" id="IPR012171">
    <property type="entry name" value="Fatty_acid_desaturase"/>
</dbReference>
<dbReference type="Pfam" id="PF00487">
    <property type="entry name" value="FA_desaturase"/>
    <property type="match status" value="1"/>
</dbReference>
<accession>A0A7S3CBB2</accession>
<gene>
    <name evidence="10" type="ORF">CROS1456_LOCUS4425</name>
    <name evidence="11" type="ORF">HKI87_13g73040</name>
</gene>
<dbReference type="AlphaFoldDB" id="A0A7S3CBB2"/>
<name>A0A7S3CBB2_9CHLO</name>
<comment type="subcellular location">
    <subcellularLocation>
        <location evidence="1">Membrane</location>
        <topology evidence="1">Multi-pass membrane protein</topology>
    </subcellularLocation>
</comment>
<evidence type="ECO:0000256" key="5">
    <source>
        <dbReference type="ARBA" id="ARBA00023002"/>
    </source>
</evidence>
<proteinExistence type="inferred from homology"/>
<dbReference type="InterPro" id="IPR036400">
    <property type="entry name" value="Cyt_B5-like_heme/steroid_sf"/>
</dbReference>
<evidence type="ECO:0000313" key="11">
    <source>
        <dbReference type="EMBL" id="WZN65742.1"/>
    </source>
</evidence>
<dbReference type="Pfam" id="PF00173">
    <property type="entry name" value="Cyt-b5"/>
    <property type="match status" value="1"/>
</dbReference>
<evidence type="ECO:0000313" key="10">
    <source>
        <dbReference type="EMBL" id="CAE0191335.1"/>
    </source>
</evidence>
<evidence type="ECO:0000256" key="4">
    <source>
        <dbReference type="ARBA" id="ARBA00022989"/>
    </source>
</evidence>
<reference evidence="11 12" key="2">
    <citation type="submission" date="2024-03" db="EMBL/GenBank/DDBJ databases">
        <title>Complete genome sequence of the green alga Chloropicon roscoffensis RCC1871.</title>
        <authorList>
            <person name="Lemieux C."/>
            <person name="Pombert J.-F."/>
            <person name="Otis C."/>
            <person name="Turmel M."/>
        </authorList>
    </citation>
    <scope>NUCLEOTIDE SEQUENCE [LARGE SCALE GENOMIC DNA]</scope>
    <source>
        <strain evidence="11 12">RCC1871</strain>
    </source>
</reference>
<evidence type="ECO:0000313" key="12">
    <source>
        <dbReference type="Proteomes" id="UP001472866"/>
    </source>
</evidence>
<evidence type="ECO:0000256" key="7">
    <source>
        <dbReference type="ARBA" id="ARBA00023136"/>
    </source>
</evidence>
<feature type="domain" description="Cytochrome b5 heme-binding" evidence="9">
    <location>
        <begin position="1"/>
        <end position="91"/>
    </location>
</feature>
<dbReference type="EMBL" id="CP151513">
    <property type="protein sequence ID" value="WZN65742.1"/>
    <property type="molecule type" value="Genomic_DNA"/>
</dbReference>
<feature type="transmembrane region" description="Helical" evidence="8">
    <location>
        <begin position="252"/>
        <end position="272"/>
    </location>
</feature>
<keyword evidence="4 8" id="KW-1133">Transmembrane helix</keyword>
<comment type="similarity">
    <text evidence="2">Belongs to the fatty acid desaturase type 1 family.</text>
</comment>
<dbReference type="Proteomes" id="UP001472866">
    <property type="component" value="Chromosome 13"/>
</dbReference>
<sequence>MPPYSQAATVSHGVANAADPKAAKPRKYVSIDGVEYDVTDFKHPGGSVINYMLTSLGADATETFNEFHMRSKKAKLVLKSLPKRIAQGGRDFANKKEQELLEAFKQFRQELTRDGFFDTNVSHVVMRVAELAAIFALGLYLFSLPGLLFKALSVLTLGLFGARCGWLQHEGGHNSLTGKMWVDKRIQRAFIGFGLGSCGSMWNSMHEKHHTTPQKINYDMDLDTVPLVAFFDTAIEKNRARSHSKWWMRFQAYTFLPVTSGLFVMLFWLFYLHPRKVLREKSWEQGLWMLSSHTVRPYLMASVSGLGFWQCYGLHWVSLWVAGQYLFGHFSLSHTHTDTVDEDKFKNWVEFAVHHTVDINPQNPLINWVMGYLNCQVVHHLFPNMPQYKQPEVSKRLARFCKENGLQYTAISYWEAWKRTFKNLDEVGHHYFTMG</sequence>
<keyword evidence="6" id="KW-0443">Lipid metabolism</keyword>
<evidence type="ECO:0000256" key="6">
    <source>
        <dbReference type="ARBA" id="ARBA00023098"/>
    </source>
</evidence>
<evidence type="ECO:0000256" key="2">
    <source>
        <dbReference type="ARBA" id="ARBA00009295"/>
    </source>
</evidence>
<dbReference type="PANTHER" id="PTHR19353">
    <property type="entry name" value="FATTY ACID DESATURASE 2"/>
    <property type="match status" value="1"/>
</dbReference>
<reference evidence="10" key="1">
    <citation type="submission" date="2021-01" db="EMBL/GenBank/DDBJ databases">
        <authorList>
            <person name="Corre E."/>
            <person name="Pelletier E."/>
            <person name="Niang G."/>
            <person name="Scheremetjew M."/>
            <person name="Finn R."/>
            <person name="Kale V."/>
            <person name="Holt S."/>
            <person name="Cochrane G."/>
            <person name="Meng A."/>
            <person name="Brown T."/>
            <person name="Cohen L."/>
        </authorList>
    </citation>
    <scope>NUCLEOTIDE SEQUENCE</scope>
    <source>
        <strain evidence="10">RCC1871</strain>
    </source>
</reference>
<dbReference type="PROSITE" id="PS50255">
    <property type="entry name" value="CYTOCHROME_B5_2"/>
    <property type="match status" value="1"/>
</dbReference>
<protein>
    <submittedName>
        <fullName evidence="11">Fatty acid desaturase</fullName>
    </submittedName>
</protein>
<feature type="transmembrane region" description="Helical" evidence="8">
    <location>
        <begin position="124"/>
        <end position="142"/>
    </location>
</feature>
<dbReference type="GO" id="GO:0006629">
    <property type="term" value="P:lipid metabolic process"/>
    <property type="evidence" value="ECO:0007669"/>
    <property type="project" value="UniProtKB-KW"/>
</dbReference>
<dbReference type="SUPFAM" id="SSF55856">
    <property type="entry name" value="Cytochrome b5-like heme/steroid binding domain"/>
    <property type="match status" value="1"/>
</dbReference>
<dbReference type="CDD" id="cd03506">
    <property type="entry name" value="Delta6-FADS-like"/>
    <property type="match status" value="1"/>
</dbReference>
<keyword evidence="7 8" id="KW-0472">Membrane</keyword>
<keyword evidence="12" id="KW-1185">Reference proteome</keyword>
<dbReference type="PIRSF" id="PIRSF015921">
    <property type="entry name" value="FA_sphinglp_des"/>
    <property type="match status" value="1"/>
</dbReference>
<dbReference type="PANTHER" id="PTHR19353:SF88">
    <property type="entry name" value="DELTA(5) FATTY ACID DESATURASE FAT-4"/>
    <property type="match status" value="1"/>
</dbReference>
<dbReference type="Gene3D" id="3.10.120.10">
    <property type="entry name" value="Cytochrome b5-like heme/steroid binding domain"/>
    <property type="match status" value="1"/>
</dbReference>
<evidence type="ECO:0000256" key="1">
    <source>
        <dbReference type="ARBA" id="ARBA00004141"/>
    </source>
</evidence>